<dbReference type="RefSeq" id="WP_083346723.1">
    <property type="nucleotide sequence ID" value="NZ_LT629690.1"/>
</dbReference>
<keyword evidence="12" id="KW-1185">Reference proteome</keyword>
<evidence type="ECO:0000313" key="12">
    <source>
        <dbReference type="Proteomes" id="UP000182427"/>
    </source>
</evidence>
<comment type="similarity">
    <text evidence="9">Belongs to the TrpF family.</text>
</comment>
<protein>
    <recommendedName>
        <fullName evidence="4 9">N-(5'-phosphoribosyl)anthranilate isomerase</fullName>
        <shortName evidence="9">PRAI</shortName>
        <ecNumber evidence="3 9">5.3.1.24</ecNumber>
    </recommendedName>
</protein>
<evidence type="ECO:0000256" key="4">
    <source>
        <dbReference type="ARBA" id="ARBA00022272"/>
    </source>
</evidence>
<comment type="catalytic activity">
    <reaction evidence="1 9">
        <text>N-(5-phospho-beta-D-ribosyl)anthranilate = 1-(2-carboxyphenylamino)-1-deoxy-D-ribulose 5-phosphate</text>
        <dbReference type="Rhea" id="RHEA:21540"/>
        <dbReference type="ChEBI" id="CHEBI:18277"/>
        <dbReference type="ChEBI" id="CHEBI:58613"/>
        <dbReference type="EC" id="5.3.1.24"/>
    </reaction>
</comment>
<dbReference type="PANTHER" id="PTHR42894">
    <property type="entry name" value="N-(5'-PHOSPHORIBOSYL)ANTHRANILATE ISOMERASE"/>
    <property type="match status" value="1"/>
</dbReference>
<gene>
    <name evidence="9" type="primary">trpF</name>
    <name evidence="11" type="ORF">SAMN05444167_4031</name>
</gene>
<feature type="domain" description="N-(5'phosphoribosyl) anthranilate isomerase (PRAI)" evidence="10">
    <location>
        <begin position="3"/>
        <end position="219"/>
    </location>
</feature>
<dbReference type="CDD" id="cd00405">
    <property type="entry name" value="PRAI"/>
    <property type="match status" value="1"/>
</dbReference>
<accession>A0A1G7QYF5</accession>
<evidence type="ECO:0000313" key="11">
    <source>
        <dbReference type="EMBL" id="SDG02899.1"/>
    </source>
</evidence>
<organism evidence="11 12">
    <name type="scientific">Terriglobus roseus</name>
    <dbReference type="NCBI Taxonomy" id="392734"/>
    <lineage>
        <taxon>Bacteria</taxon>
        <taxon>Pseudomonadati</taxon>
        <taxon>Acidobacteriota</taxon>
        <taxon>Terriglobia</taxon>
        <taxon>Terriglobales</taxon>
        <taxon>Acidobacteriaceae</taxon>
        <taxon>Terriglobus</taxon>
    </lineage>
</organism>
<dbReference type="GO" id="GO:0004640">
    <property type="term" value="F:phosphoribosylanthranilate isomerase activity"/>
    <property type="evidence" value="ECO:0007669"/>
    <property type="project" value="UniProtKB-UniRule"/>
</dbReference>
<dbReference type="Pfam" id="PF00697">
    <property type="entry name" value="PRAI"/>
    <property type="match status" value="1"/>
</dbReference>
<keyword evidence="6 9" id="KW-0822">Tryptophan biosynthesis</keyword>
<dbReference type="EC" id="5.3.1.24" evidence="3 9"/>
<dbReference type="GO" id="GO:0000162">
    <property type="term" value="P:L-tryptophan biosynthetic process"/>
    <property type="evidence" value="ECO:0007669"/>
    <property type="project" value="UniProtKB-UniRule"/>
</dbReference>
<dbReference type="EMBL" id="LT629690">
    <property type="protein sequence ID" value="SDG02899.1"/>
    <property type="molecule type" value="Genomic_DNA"/>
</dbReference>
<evidence type="ECO:0000256" key="1">
    <source>
        <dbReference type="ARBA" id="ARBA00001164"/>
    </source>
</evidence>
<evidence type="ECO:0000256" key="7">
    <source>
        <dbReference type="ARBA" id="ARBA00023141"/>
    </source>
</evidence>
<comment type="pathway">
    <text evidence="2 9">Amino-acid biosynthesis; L-tryptophan biosynthesis; L-tryptophan from chorismate: step 3/5.</text>
</comment>
<dbReference type="Proteomes" id="UP000182427">
    <property type="component" value="Chromosome I"/>
</dbReference>
<evidence type="ECO:0000256" key="6">
    <source>
        <dbReference type="ARBA" id="ARBA00022822"/>
    </source>
</evidence>
<evidence type="ECO:0000256" key="8">
    <source>
        <dbReference type="ARBA" id="ARBA00023235"/>
    </source>
</evidence>
<dbReference type="OrthoDB" id="9786954at2"/>
<dbReference type="InterPro" id="IPR044643">
    <property type="entry name" value="TrpF_fam"/>
</dbReference>
<dbReference type="SUPFAM" id="SSF51366">
    <property type="entry name" value="Ribulose-phoshate binding barrel"/>
    <property type="match status" value="1"/>
</dbReference>
<keyword evidence="8 9" id="KW-0413">Isomerase</keyword>
<proteinExistence type="inferred from homology"/>
<dbReference type="InterPro" id="IPR011060">
    <property type="entry name" value="RibuloseP-bd_barrel"/>
</dbReference>
<dbReference type="InterPro" id="IPR013785">
    <property type="entry name" value="Aldolase_TIM"/>
</dbReference>
<dbReference type="AlphaFoldDB" id="A0A1G7QYF5"/>
<reference evidence="11 12" key="1">
    <citation type="submission" date="2016-10" db="EMBL/GenBank/DDBJ databases">
        <authorList>
            <person name="de Groot N.N."/>
        </authorList>
    </citation>
    <scope>NUCLEOTIDE SEQUENCE [LARGE SCALE GENOMIC DNA]</scope>
    <source>
        <strain evidence="11 12">GAS232</strain>
    </source>
</reference>
<evidence type="ECO:0000256" key="3">
    <source>
        <dbReference type="ARBA" id="ARBA00012572"/>
    </source>
</evidence>
<sequence length="227" mass="24599">MWVKICGNTRLEDCQRAIDLGVDALGFIFAHGKRLVTAEHVRTITSLLPAHVPTFGVFTQRDPEFILHTAEVAGISGIQMHGVFDPSLASALRVRFPKGDSPRLIQVVHWDVDEALELQQARLRGELNALADSGLVDAALMDSRTKQDSGGTGVTFDWIAAAEVVRESRLPVIAAGGLRPENVAEAVRILKPWGVDVSSGVEASPGVKDAERMEQFIQAARTGSLER</sequence>
<evidence type="ECO:0000256" key="9">
    <source>
        <dbReference type="HAMAP-Rule" id="MF_00135"/>
    </source>
</evidence>
<keyword evidence="5 9" id="KW-0028">Amino-acid biosynthesis</keyword>
<name>A0A1G7QYF5_9BACT</name>
<dbReference type="PANTHER" id="PTHR42894:SF1">
    <property type="entry name" value="N-(5'-PHOSPHORIBOSYL)ANTHRANILATE ISOMERASE"/>
    <property type="match status" value="1"/>
</dbReference>
<dbReference type="UniPathway" id="UPA00035">
    <property type="reaction ID" value="UER00042"/>
</dbReference>
<evidence type="ECO:0000259" key="10">
    <source>
        <dbReference type="Pfam" id="PF00697"/>
    </source>
</evidence>
<evidence type="ECO:0000256" key="5">
    <source>
        <dbReference type="ARBA" id="ARBA00022605"/>
    </source>
</evidence>
<dbReference type="InterPro" id="IPR001240">
    <property type="entry name" value="PRAI_dom"/>
</dbReference>
<dbReference type="HAMAP" id="MF_00135">
    <property type="entry name" value="PRAI"/>
    <property type="match status" value="1"/>
</dbReference>
<evidence type="ECO:0000256" key="2">
    <source>
        <dbReference type="ARBA" id="ARBA00004664"/>
    </source>
</evidence>
<keyword evidence="7 9" id="KW-0057">Aromatic amino acid biosynthesis</keyword>
<dbReference type="Gene3D" id="3.20.20.70">
    <property type="entry name" value="Aldolase class I"/>
    <property type="match status" value="1"/>
</dbReference>